<keyword evidence="5" id="KW-1185">Reference proteome</keyword>
<dbReference type="PROSITE" id="PS50977">
    <property type="entry name" value="HTH_TETR_2"/>
    <property type="match status" value="1"/>
</dbReference>
<dbReference type="PANTHER" id="PTHR30055:SF200">
    <property type="entry name" value="HTH-TYPE TRANSCRIPTIONAL REPRESSOR BDCR"/>
    <property type="match status" value="1"/>
</dbReference>
<dbReference type="PRINTS" id="PR00455">
    <property type="entry name" value="HTHTETR"/>
</dbReference>
<dbReference type="AlphaFoldDB" id="D0L474"/>
<evidence type="ECO:0000256" key="1">
    <source>
        <dbReference type="ARBA" id="ARBA00023125"/>
    </source>
</evidence>
<sequence>MSSTDWLAAERADLASRRILDRAEELFTARGVSSVTMRDVAQAVGCSRATLYRYFPGKTELLAAYVDRAAGELAEEIARGTRTVADPAERLVAAVRTALDGVRGNPALAAWFTPETAGPATHLALVSPAIESIATSFLGGVAPASDETDRTERARWLVRVIVSLLSDPAGSPDAEADLLRRFVVPVIITGTG</sequence>
<dbReference type="Pfam" id="PF00440">
    <property type="entry name" value="TetR_N"/>
    <property type="match status" value="1"/>
</dbReference>
<dbReference type="PANTHER" id="PTHR30055">
    <property type="entry name" value="HTH-TYPE TRANSCRIPTIONAL REGULATOR RUTR"/>
    <property type="match status" value="1"/>
</dbReference>
<dbReference type="EMBL" id="CP001802">
    <property type="protein sequence ID" value="ACY20298.1"/>
    <property type="molecule type" value="Genomic_DNA"/>
</dbReference>
<feature type="DNA-binding region" description="H-T-H motif" evidence="2">
    <location>
        <begin position="36"/>
        <end position="55"/>
    </location>
</feature>
<evidence type="ECO:0000256" key="2">
    <source>
        <dbReference type="PROSITE-ProRule" id="PRU00335"/>
    </source>
</evidence>
<evidence type="ECO:0000313" key="4">
    <source>
        <dbReference type="EMBL" id="ACY20298.1"/>
    </source>
</evidence>
<dbReference type="InterPro" id="IPR050109">
    <property type="entry name" value="HTH-type_TetR-like_transc_reg"/>
</dbReference>
<dbReference type="GO" id="GO:0003700">
    <property type="term" value="F:DNA-binding transcription factor activity"/>
    <property type="evidence" value="ECO:0007669"/>
    <property type="project" value="TreeGrafter"/>
</dbReference>
<dbReference type="InterPro" id="IPR009057">
    <property type="entry name" value="Homeodomain-like_sf"/>
</dbReference>
<dbReference type="HOGENOM" id="CLU_069356_39_5_11"/>
<feature type="domain" description="HTH tetR-type" evidence="3">
    <location>
        <begin position="13"/>
        <end position="73"/>
    </location>
</feature>
<reference evidence="5" key="1">
    <citation type="submission" date="2009-10" db="EMBL/GenBank/DDBJ databases">
        <title>The complete chromosome of Gordonia bronchialis DSM 43247.</title>
        <authorList>
            <consortium name="US DOE Joint Genome Institute (JGI-PGF)"/>
            <person name="Lucas S."/>
            <person name="Copeland A."/>
            <person name="Lapidus A."/>
            <person name="Glavina del Rio T."/>
            <person name="Dalin E."/>
            <person name="Tice H."/>
            <person name="Bruce D."/>
            <person name="Goodwin L."/>
            <person name="Pitluck S."/>
            <person name="Kyrpides N."/>
            <person name="Mavromatis K."/>
            <person name="Ivanova N."/>
            <person name="Ovchinnikova G."/>
            <person name="Saunders E."/>
            <person name="Brettin T."/>
            <person name="Detter J.C."/>
            <person name="Han C."/>
            <person name="Larimer F."/>
            <person name="Land M."/>
            <person name="Hauser L."/>
            <person name="Markowitz V."/>
            <person name="Cheng J.-F."/>
            <person name="Hugenholtz P."/>
            <person name="Woyke T."/>
            <person name="Wu D."/>
            <person name="Jando M."/>
            <person name="Schneider S."/>
            <person name="Goeker M."/>
            <person name="Klenk H.-P."/>
            <person name="Eisen J.A."/>
        </authorList>
    </citation>
    <scope>NUCLEOTIDE SEQUENCE [LARGE SCALE GENOMIC DNA]</scope>
    <source>
        <strain evidence="5">ATCC 25592 / DSM 43247 / BCRC 13721 / JCM 3198 / KCTC 3076 / NBRC 16047 / NCTC 10667</strain>
    </source>
</reference>
<dbReference type="GO" id="GO:0000976">
    <property type="term" value="F:transcription cis-regulatory region binding"/>
    <property type="evidence" value="ECO:0007669"/>
    <property type="project" value="TreeGrafter"/>
</dbReference>
<name>D0L474_GORB4</name>
<evidence type="ECO:0000259" key="3">
    <source>
        <dbReference type="PROSITE" id="PS50977"/>
    </source>
</evidence>
<dbReference type="STRING" id="526226.Gbro_0987"/>
<dbReference type="Proteomes" id="UP000001219">
    <property type="component" value="Chromosome"/>
</dbReference>
<dbReference type="KEGG" id="gbr:Gbro_0987"/>
<gene>
    <name evidence="4" type="ordered locus">Gbro_0987</name>
</gene>
<keyword evidence="1 2" id="KW-0238">DNA-binding</keyword>
<dbReference type="SUPFAM" id="SSF46689">
    <property type="entry name" value="Homeodomain-like"/>
    <property type="match status" value="1"/>
</dbReference>
<proteinExistence type="predicted"/>
<organism evidence="4 5">
    <name type="scientific">Gordonia bronchialis (strain ATCC 25592 / DSM 43247 / BCRC 13721 / JCM 3198 / KCTC 3076 / NBRC 16047 / NCTC 10667)</name>
    <name type="common">Rhodococcus bronchialis</name>
    <dbReference type="NCBI Taxonomy" id="526226"/>
    <lineage>
        <taxon>Bacteria</taxon>
        <taxon>Bacillati</taxon>
        <taxon>Actinomycetota</taxon>
        <taxon>Actinomycetes</taxon>
        <taxon>Mycobacteriales</taxon>
        <taxon>Gordoniaceae</taxon>
        <taxon>Gordonia</taxon>
    </lineage>
</organism>
<evidence type="ECO:0000313" key="5">
    <source>
        <dbReference type="Proteomes" id="UP000001219"/>
    </source>
</evidence>
<dbReference type="eggNOG" id="COG1309">
    <property type="taxonomic scope" value="Bacteria"/>
</dbReference>
<dbReference type="OrthoDB" id="4541857at2"/>
<dbReference type="RefSeq" id="WP_012832877.1">
    <property type="nucleotide sequence ID" value="NC_013441.1"/>
</dbReference>
<accession>D0L474</accession>
<dbReference type="InterPro" id="IPR001647">
    <property type="entry name" value="HTH_TetR"/>
</dbReference>
<protein>
    <submittedName>
        <fullName evidence="4">Regulatory protein TetR</fullName>
    </submittedName>
</protein>
<reference evidence="4 5" key="2">
    <citation type="journal article" date="2010" name="Stand. Genomic Sci.">
        <title>Complete genome sequence of Gordonia bronchialis type strain (3410).</title>
        <authorList>
            <person name="Ivanova N."/>
            <person name="Sikorski J."/>
            <person name="Jando M."/>
            <person name="Lapidus A."/>
            <person name="Nolan M."/>
            <person name="Lucas S."/>
            <person name="Del Rio T.G."/>
            <person name="Tice H."/>
            <person name="Copeland A."/>
            <person name="Cheng J.F."/>
            <person name="Chen F."/>
            <person name="Bruce D."/>
            <person name="Goodwin L."/>
            <person name="Pitluck S."/>
            <person name="Mavromatis K."/>
            <person name="Ovchinnikova G."/>
            <person name="Pati A."/>
            <person name="Chen A."/>
            <person name="Palaniappan K."/>
            <person name="Land M."/>
            <person name="Hauser L."/>
            <person name="Chang Y.J."/>
            <person name="Jeffries C.D."/>
            <person name="Chain P."/>
            <person name="Saunders E."/>
            <person name="Han C."/>
            <person name="Detter J.C."/>
            <person name="Brettin T."/>
            <person name="Rohde M."/>
            <person name="Goker M."/>
            <person name="Bristow J."/>
            <person name="Eisen J.A."/>
            <person name="Markowitz V."/>
            <person name="Hugenholtz P."/>
            <person name="Klenk H.P."/>
            <person name="Kyrpides N.C."/>
        </authorList>
    </citation>
    <scope>NUCLEOTIDE SEQUENCE [LARGE SCALE GENOMIC DNA]</scope>
    <source>
        <strain evidence="5">ATCC 25592 / DSM 43247 / BCRC 13721 / JCM 3198 / KCTC 3076 / NBRC 16047 / NCTC 10667</strain>
    </source>
</reference>
<dbReference type="Gene3D" id="1.10.357.10">
    <property type="entry name" value="Tetracycline Repressor, domain 2"/>
    <property type="match status" value="1"/>
</dbReference>